<dbReference type="AlphaFoldDB" id="X1N074"/>
<proteinExistence type="predicted"/>
<accession>X1N074</accession>
<evidence type="ECO:0000313" key="1">
    <source>
        <dbReference type="EMBL" id="GAI37427.1"/>
    </source>
</evidence>
<gene>
    <name evidence="1" type="ORF">S06H3_40429</name>
</gene>
<protein>
    <recommendedName>
        <fullName evidence="2">F5/8 type C domain-containing protein</fullName>
    </recommendedName>
</protein>
<name>X1N074_9ZZZZ</name>
<evidence type="ECO:0008006" key="2">
    <source>
        <dbReference type="Google" id="ProtNLM"/>
    </source>
</evidence>
<reference evidence="1" key="1">
    <citation type="journal article" date="2014" name="Front. Microbiol.">
        <title>High frequency of phylogenetically diverse reductive dehalogenase-homologous genes in deep subseafloor sedimentary metagenomes.</title>
        <authorList>
            <person name="Kawai M."/>
            <person name="Futagami T."/>
            <person name="Toyoda A."/>
            <person name="Takaki Y."/>
            <person name="Nishi S."/>
            <person name="Hori S."/>
            <person name="Arai W."/>
            <person name="Tsubouchi T."/>
            <person name="Morono Y."/>
            <person name="Uchiyama I."/>
            <person name="Ito T."/>
            <person name="Fujiyama A."/>
            <person name="Inagaki F."/>
            <person name="Takami H."/>
        </authorList>
    </citation>
    <scope>NUCLEOTIDE SEQUENCE</scope>
    <source>
        <strain evidence="1">Expedition CK06-06</strain>
    </source>
</reference>
<sequence>MGDMVLTEVVNQLTVQMVRIAPPFYWLLPTGHIDPENDWDNEPGAYDGTIDTYAENWTGIEKWSGFIELIIPPTNISGVRCYITSPLTPKIGDIDVEYEDDPGNWHDVYEGTLAPGWNEKDIPDGIKVVTKARFRMYNRSYTRKMRFRLHEFQFWGSR</sequence>
<dbReference type="EMBL" id="BARV01024816">
    <property type="protein sequence ID" value="GAI37427.1"/>
    <property type="molecule type" value="Genomic_DNA"/>
</dbReference>
<organism evidence="1">
    <name type="scientific">marine sediment metagenome</name>
    <dbReference type="NCBI Taxonomy" id="412755"/>
    <lineage>
        <taxon>unclassified sequences</taxon>
        <taxon>metagenomes</taxon>
        <taxon>ecological metagenomes</taxon>
    </lineage>
</organism>
<comment type="caution">
    <text evidence="1">The sequence shown here is derived from an EMBL/GenBank/DDBJ whole genome shotgun (WGS) entry which is preliminary data.</text>
</comment>